<comment type="caution">
    <text evidence="4">The sequence shown here is derived from an EMBL/GenBank/DDBJ whole genome shotgun (WGS) entry which is preliminary data.</text>
</comment>
<dbReference type="AlphaFoldDB" id="A0AAD3DSR6"/>
<evidence type="ECO:0000259" key="2">
    <source>
        <dbReference type="Pfam" id="PF08547"/>
    </source>
</evidence>
<keyword evidence="5" id="KW-1185">Reference proteome</keyword>
<dbReference type="InterPro" id="IPR016040">
    <property type="entry name" value="NAD(P)-bd_dom"/>
</dbReference>
<dbReference type="Pfam" id="PF08547">
    <property type="entry name" value="CIA30"/>
    <property type="match status" value="1"/>
</dbReference>
<dbReference type="EMBL" id="BMAR01000018">
    <property type="protein sequence ID" value="GFR47429.1"/>
    <property type="molecule type" value="Genomic_DNA"/>
</dbReference>
<proteinExistence type="predicted"/>
<reference evidence="4 5" key="1">
    <citation type="journal article" date="2021" name="Sci. Rep.">
        <title>Genome sequencing of the multicellular alga Astrephomene provides insights into convergent evolution of germ-soma differentiation.</title>
        <authorList>
            <person name="Yamashita S."/>
            <person name="Yamamoto K."/>
            <person name="Matsuzaki R."/>
            <person name="Suzuki S."/>
            <person name="Yamaguchi H."/>
            <person name="Hirooka S."/>
            <person name="Minakuchi Y."/>
            <person name="Miyagishima S."/>
            <person name="Kawachi M."/>
            <person name="Toyoda A."/>
            <person name="Nozaki H."/>
        </authorList>
    </citation>
    <scope>NUCLEOTIDE SEQUENCE [LARGE SCALE GENOMIC DNA]</scope>
    <source>
        <strain evidence="4 5">NIES-4017</strain>
    </source>
</reference>
<evidence type="ECO:0000256" key="1">
    <source>
        <dbReference type="SAM" id="MobiDB-lite"/>
    </source>
</evidence>
<evidence type="ECO:0000313" key="5">
    <source>
        <dbReference type="Proteomes" id="UP001054857"/>
    </source>
</evidence>
<evidence type="ECO:0000259" key="3">
    <source>
        <dbReference type="Pfam" id="PF13460"/>
    </source>
</evidence>
<dbReference type="PANTHER" id="PTHR15020:SF47">
    <property type="entry name" value="NAD(P)-BINDING DOMAIN-CONTAINING PROTEIN"/>
    <property type="match status" value="1"/>
</dbReference>
<dbReference type="Gene3D" id="3.40.50.720">
    <property type="entry name" value="NAD(P)-binding Rossmann-like Domain"/>
    <property type="match status" value="2"/>
</dbReference>
<feature type="domain" description="NAD(P)-binding" evidence="3">
    <location>
        <begin position="477"/>
        <end position="562"/>
    </location>
</feature>
<sequence length="609" mass="66395">MNTQLPARCCGGRSPASRSHHTSRRPAPFSAPLVRLAPPRSSGNDDPEPQNMEALREKFFRANSGEDASTSQEPARELTSQDLSLNMINPYELGRQARQAFNDVWEQLSRVTSPTRSFIIDDVLEVEAETDFKAPQAAYTTVLVVGATGRVGRILVRKLLLRGYKVKALFRNRKDNTGKDAIPDSVEVVEGDVGDMATCQKAVQGVSKVIFCAGARSTFTADLTRVDDRGVMNMVKALQDELYRRSRRSGSRFSPAAKKEVADFNSTFHQARWDVTFVGTPEEAAAVAAGQPPPAAAPEDAYGNRLNSAEAVITEDNNLLFEGKLTQRGAFAEVGAALHALLPGGEHRTAGTEGLVLRIRGDAHTYLFILQTQEGHRYGARFPTREGYLTVRLPYAAFRAEFQGQPPLDPSRLAFVSIRYENRRTSGPAAAVAAVRAAKGLSPAGMRQLAAATAREQQFSLEVDWIKALPGGEEPDFVLVSCAGKSRPGIEPADLKRVVEAKRRGEENLRLSGLGYTIIRPGTLLDEPGGYRALVFDQGDRITEAIAAADVADICLRALHEPEGRNKTFDVCYEYQAAEGNALYELVAHVPDKKNNYLRAAVAALAKNT</sequence>
<dbReference type="PANTHER" id="PTHR15020">
    <property type="entry name" value="FLAVIN REDUCTASE-RELATED"/>
    <property type="match status" value="1"/>
</dbReference>
<dbReference type="Pfam" id="PF13460">
    <property type="entry name" value="NAD_binding_10"/>
    <property type="match status" value="2"/>
</dbReference>
<gene>
    <name evidence="4" type="ORF">Agub_g9149</name>
</gene>
<name>A0AAD3DSR6_9CHLO</name>
<dbReference type="SUPFAM" id="SSF51735">
    <property type="entry name" value="NAD(P)-binding Rossmann-fold domains"/>
    <property type="match status" value="1"/>
</dbReference>
<dbReference type="Proteomes" id="UP001054857">
    <property type="component" value="Unassembled WGS sequence"/>
</dbReference>
<organism evidence="4 5">
    <name type="scientific">Astrephomene gubernaculifera</name>
    <dbReference type="NCBI Taxonomy" id="47775"/>
    <lineage>
        <taxon>Eukaryota</taxon>
        <taxon>Viridiplantae</taxon>
        <taxon>Chlorophyta</taxon>
        <taxon>core chlorophytes</taxon>
        <taxon>Chlorophyceae</taxon>
        <taxon>CS clade</taxon>
        <taxon>Chlamydomonadales</taxon>
        <taxon>Astrephomenaceae</taxon>
        <taxon>Astrephomene</taxon>
    </lineage>
</organism>
<feature type="domain" description="NADH:ubiquinone oxidoreductase intermediate-associated protein 30" evidence="2">
    <location>
        <begin position="309"/>
        <end position="418"/>
    </location>
</feature>
<evidence type="ECO:0000313" key="4">
    <source>
        <dbReference type="EMBL" id="GFR47429.1"/>
    </source>
</evidence>
<dbReference type="SUPFAM" id="SSF49785">
    <property type="entry name" value="Galactose-binding domain-like"/>
    <property type="match status" value="1"/>
</dbReference>
<feature type="region of interest" description="Disordered" evidence="1">
    <location>
        <begin position="1"/>
        <end position="50"/>
    </location>
</feature>
<dbReference type="InterPro" id="IPR008979">
    <property type="entry name" value="Galactose-bd-like_sf"/>
</dbReference>
<protein>
    <submittedName>
        <fullName evidence="4">Uncharacterized protein</fullName>
    </submittedName>
</protein>
<feature type="domain" description="NAD(P)-binding" evidence="3">
    <location>
        <begin position="146"/>
        <end position="242"/>
    </location>
</feature>
<dbReference type="InterPro" id="IPR036291">
    <property type="entry name" value="NAD(P)-bd_dom_sf"/>
</dbReference>
<accession>A0AAD3DSR6</accession>
<dbReference type="InterPro" id="IPR013857">
    <property type="entry name" value="NADH-UbQ_OxRdtase-assoc_prot30"/>
</dbReference>